<comment type="caution">
    <text evidence="2">The sequence shown here is derived from an EMBL/GenBank/DDBJ whole genome shotgun (WGS) entry which is preliminary data.</text>
</comment>
<dbReference type="PATRIC" id="fig|1423739.3.peg.28"/>
<dbReference type="Proteomes" id="UP000052013">
    <property type="component" value="Unassembled WGS sequence"/>
</dbReference>
<evidence type="ECO:0000259" key="1">
    <source>
        <dbReference type="PROSITE" id="PS51186"/>
    </source>
</evidence>
<dbReference type="AlphaFoldDB" id="A0A0R1SLV2"/>
<protein>
    <recommendedName>
        <fullName evidence="1">N-acetyltransferase domain-containing protein</fullName>
    </recommendedName>
</protein>
<gene>
    <name evidence="2" type="ORF">FC85_GL000026</name>
</gene>
<name>A0A0R1SLV2_9LACO</name>
<dbReference type="PANTHER" id="PTHR39173:SF1">
    <property type="entry name" value="ACETYLTRANSFERASE"/>
    <property type="match status" value="1"/>
</dbReference>
<dbReference type="InterPro" id="IPR016181">
    <property type="entry name" value="Acyl_CoA_acyltransferase"/>
</dbReference>
<dbReference type="GO" id="GO:0016747">
    <property type="term" value="F:acyltransferase activity, transferring groups other than amino-acyl groups"/>
    <property type="evidence" value="ECO:0007669"/>
    <property type="project" value="InterPro"/>
</dbReference>
<dbReference type="RefSeq" id="WP_057863571.1">
    <property type="nucleotide sequence ID" value="NZ_AZEY01000005.1"/>
</dbReference>
<reference evidence="2 3" key="1">
    <citation type="journal article" date="2015" name="Genome Announc.">
        <title>Expanding the biotechnology potential of lactobacilli through comparative genomics of 213 strains and associated genera.</title>
        <authorList>
            <person name="Sun Z."/>
            <person name="Harris H.M."/>
            <person name="McCann A."/>
            <person name="Guo C."/>
            <person name="Argimon S."/>
            <person name="Zhang W."/>
            <person name="Yang X."/>
            <person name="Jeffery I.B."/>
            <person name="Cooney J.C."/>
            <person name="Kagawa T.F."/>
            <person name="Liu W."/>
            <person name="Song Y."/>
            <person name="Salvetti E."/>
            <person name="Wrobel A."/>
            <person name="Rasinkangas P."/>
            <person name="Parkhill J."/>
            <person name="Rea M.C."/>
            <person name="O'Sullivan O."/>
            <person name="Ritari J."/>
            <person name="Douillard F.P."/>
            <person name="Paul Ross R."/>
            <person name="Yang R."/>
            <person name="Briner A.E."/>
            <person name="Felis G.E."/>
            <person name="de Vos W.M."/>
            <person name="Barrangou R."/>
            <person name="Klaenhammer T.R."/>
            <person name="Caufield P.W."/>
            <person name="Cui Y."/>
            <person name="Zhang H."/>
            <person name="O'Toole P.W."/>
        </authorList>
    </citation>
    <scope>NUCLEOTIDE SEQUENCE [LARGE SCALE GENOMIC DNA]</scope>
    <source>
        <strain evidence="2 3">DSM 14421</strain>
    </source>
</reference>
<dbReference type="Pfam" id="PF13302">
    <property type="entry name" value="Acetyltransf_3"/>
    <property type="match status" value="1"/>
</dbReference>
<organism evidence="2 3">
    <name type="scientific">Lentilactobacillus diolivorans DSM 14421</name>
    <dbReference type="NCBI Taxonomy" id="1423739"/>
    <lineage>
        <taxon>Bacteria</taxon>
        <taxon>Bacillati</taxon>
        <taxon>Bacillota</taxon>
        <taxon>Bacilli</taxon>
        <taxon>Lactobacillales</taxon>
        <taxon>Lactobacillaceae</taxon>
        <taxon>Lentilactobacillus</taxon>
    </lineage>
</organism>
<feature type="domain" description="N-acetyltransferase" evidence="1">
    <location>
        <begin position="8"/>
        <end position="172"/>
    </location>
</feature>
<dbReference type="SUPFAM" id="SSF55729">
    <property type="entry name" value="Acyl-CoA N-acyltransferases (Nat)"/>
    <property type="match status" value="1"/>
</dbReference>
<dbReference type="PROSITE" id="PS51186">
    <property type="entry name" value="GNAT"/>
    <property type="match status" value="1"/>
</dbReference>
<sequence length="172" mass="19595">MKIDDQNLQIRRVRLNDGISFYRMLQSIESEARRFSNPVRNHSYSDYQDWLQKCQLESQPNFGDAVIVPQTTFWLLADNRPVGIGRIRHRLTDRLKKDGGNIAYAISMSERGRGYGSKLLGLLLGEAAKMGLTSVLVTVHRDNIASQKVVLKNWGQLVDTAGEMKIYQIDLD</sequence>
<evidence type="ECO:0000313" key="3">
    <source>
        <dbReference type="Proteomes" id="UP000052013"/>
    </source>
</evidence>
<evidence type="ECO:0000313" key="2">
    <source>
        <dbReference type="EMBL" id="KRL69996.1"/>
    </source>
</evidence>
<accession>A0A0R1SLV2</accession>
<proteinExistence type="predicted"/>
<dbReference type="InterPro" id="IPR000182">
    <property type="entry name" value="GNAT_dom"/>
</dbReference>
<dbReference type="Gene3D" id="3.40.630.30">
    <property type="match status" value="1"/>
</dbReference>
<dbReference type="PANTHER" id="PTHR39173">
    <property type="entry name" value="ACETYLTRANSFERASE"/>
    <property type="match status" value="1"/>
</dbReference>
<dbReference type="EMBL" id="AZEY01000005">
    <property type="protein sequence ID" value="KRL69996.1"/>
    <property type="molecule type" value="Genomic_DNA"/>
</dbReference>